<name>A0ACB8RNQ1_9AGAM</name>
<comment type="caution">
    <text evidence="1">The sequence shown here is derived from an EMBL/GenBank/DDBJ whole genome shotgun (WGS) entry which is preliminary data.</text>
</comment>
<keyword evidence="2" id="KW-1185">Reference proteome</keyword>
<reference evidence="1" key="1">
    <citation type="submission" date="2021-02" db="EMBL/GenBank/DDBJ databases">
        <authorList>
            <consortium name="DOE Joint Genome Institute"/>
            <person name="Ahrendt S."/>
            <person name="Looney B.P."/>
            <person name="Miyauchi S."/>
            <person name="Morin E."/>
            <person name="Drula E."/>
            <person name="Courty P.E."/>
            <person name="Chicoki N."/>
            <person name="Fauchery L."/>
            <person name="Kohler A."/>
            <person name="Kuo A."/>
            <person name="Labutti K."/>
            <person name="Pangilinan J."/>
            <person name="Lipzen A."/>
            <person name="Riley R."/>
            <person name="Andreopoulos W."/>
            <person name="He G."/>
            <person name="Johnson J."/>
            <person name="Barry K.W."/>
            <person name="Grigoriev I.V."/>
            <person name="Nagy L."/>
            <person name="Hibbett D."/>
            <person name="Henrissat B."/>
            <person name="Matheny P.B."/>
            <person name="Labbe J."/>
            <person name="Martin F."/>
        </authorList>
    </citation>
    <scope>NUCLEOTIDE SEQUENCE</scope>
    <source>
        <strain evidence="1">FP105234-sp</strain>
    </source>
</reference>
<accession>A0ACB8RNQ1</accession>
<dbReference type="Proteomes" id="UP000814033">
    <property type="component" value="Unassembled WGS sequence"/>
</dbReference>
<sequence>MAGNDGRVSETWPGWSALFSSDLERWSGLDASSPADALDEARSMLDKELAALEKATLAARMRRNSFSPIHRLPPEVLSNVFFILSQTYAPRPSAMDWSNLGWITVSHVCRHWRQIALDNPSLWGTNICSHPKWTAQRLTRSKNAPITLEFTSHYYHGPENWVQQALLGMHRVREVALELPHTHLHGIVNEAFHQPAPSLVSLSLASRVSYEDSMLLGNGSILPLPQPLFAGEAPRLRRLVLVDCVCPWEPWLFRNLETLSLSFTTPNSFGATYLPKLDLLLSLLECMAQLHHLELVYAAPPEFADSSSARRITLPSSLHMFALKGEAKLNNQLAHHLLIPPSTQVLVRSTCNNLALEECTQIMPLIRPVTGGVNDTQEPLRSLSIISGRNRLEVRGWRRHFQPADWDLASYPGARGPTNPAIDLLFTWRAASQMASNMLSNVMNGLHVQGITSLSLGNSSIASSVSVETWTHTLSRLSALEGIYLHINIHPFIAALNEDISPSDESTGDAGPRSFIFPNLRRITLTSIDFRLVISDSHVMIDILVDALLDRLSENNSLDILDLSNCCIEANSVKALKEVVPEVIWDGLELHHADMDYDDDDVDDDIDEDYYGGLDDEFDDDIWADMDGGFDAVHDLQDVFAMIHG</sequence>
<organism evidence="1 2">
    <name type="scientific">Auriscalpium vulgare</name>
    <dbReference type="NCBI Taxonomy" id="40419"/>
    <lineage>
        <taxon>Eukaryota</taxon>
        <taxon>Fungi</taxon>
        <taxon>Dikarya</taxon>
        <taxon>Basidiomycota</taxon>
        <taxon>Agaricomycotina</taxon>
        <taxon>Agaricomycetes</taxon>
        <taxon>Russulales</taxon>
        <taxon>Auriscalpiaceae</taxon>
        <taxon>Auriscalpium</taxon>
    </lineage>
</organism>
<gene>
    <name evidence="1" type="ORF">FA95DRAFT_1560966</name>
</gene>
<dbReference type="EMBL" id="MU275946">
    <property type="protein sequence ID" value="KAI0045614.1"/>
    <property type="molecule type" value="Genomic_DNA"/>
</dbReference>
<evidence type="ECO:0000313" key="1">
    <source>
        <dbReference type="EMBL" id="KAI0045614.1"/>
    </source>
</evidence>
<reference evidence="1" key="2">
    <citation type="journal article" date="2022" name="New Phytol.">
        <title>Evolutionary transition to the ectomycorrhizal habit in the genomes of a hyperdiverse lineage of mushroom-forming fungi.</title>
        <authorList>
            <person name="Looney B."/>
            <person name="Miyauchi S."/>
            <person name="Morin E."/>
            <person name="Drula E."/>
            <person name="Courty P.E."/>
            <person name="Kohler A."/>
            <person name="Kuo A."/>
            <person name="LaButti K."/>
            <person name="Pangilinan J."/>
            <person name="Lipzen A."/>
            <person name="Riley R."/>
            <person name="Andreopoulos W."/>
            <person name="He G."/>
            <person name="Johnson J."/>
            <person name="Nolan M."/>
            <person name="Tritt A."/>
            <person name="Barry K.W."/>
            <person name="Grigoriev I.V."/>
            <person name="Nagy L.G."/>
            <person name="Hibbett D."/>
            <person name="Henrissat B."/>
            <person name="Matheny P.B."/>
            <person name="Labbe J."/>
            <person name="Martin F.M."/>
        </authorList>
    </citation>
    <scope>NUCLEOTIDE SEQUENCE</scope>
    <source>
        <strain evidence="1">FP105234-sp</strain>
    </source>
</reference>
<proteinExistence type="predicted"/>
<protein>
    <submittedName>
        <fullName evidence="1">Uncharacterized protein</fullName>
    </submittedName>
</protein>
<evidence type="ECO:0000313" key="2">
    <source>
        <dbReference type="Proteomes" id="UP000814033"/>
    </source>
</evidence>